<organism evidence="1 2">
    <name type="scientific">Antarcticirhabdus aurantiaca</name>
    <dbReference type="NCBI Taxonomy" id="2606717"/>
    <lineage>
        <taxon>Bacteria</taxon>
        <taxon>Pseudomonadati</taxon>
        <taxon>Pseudomonadota</taxon>
        <taxon>Alphaproteobacteria</taxon>
        <taxon>Hyphomicrobiales</taxon>
        <taxon>Aurantimonadaceae</taxon>
        <taxon>Antarcticirhabdus</taxon>
    </lineage>
</organism>
<reference evidence="1" key="1">
    <citation type="submission" date="2022-11" db="EMBL/GenBank/DDBJ databases">
        <title>beta-Carotene-producing bacterium, Jeongeuplla avenae sp. nov., alleviates the salt stress of Arabidopsis seedlings.</title>
        <authorList>
            <person name="Jiang L."/>
            <person name="Lee J."/>
        </authorList>
    </citation>
    <scope>NUCLEOTIDE SEQUENCE</scope>
    <source>
        <strain evidence="1">DY_R2A_6</strain>
    </source>
</reference>
<accession>A0ACD4NV32</accession>
<name>A0ACD4NV32_9HYPH</name>
<evidence type="ECO:0000313" key="1">
    <source>
        <dbReference type="EMBL" id="WAJ30643.1"/>
    </source>
</evidence>
<sequence length="165" mass="18371">MRIMRHEYRVDWLHLAFVSIMAALVLWYLIDARSVSLSINNLLLVQPLAIAVFVLYLFIVPQCFRRADAAAEREAPAIDDPLQPKLPEGRALIRVAMLGAALGVFVFTLTTLGFDIGILLFALATMLICGERRPLPLVLYPLAVTVVSVYGFRALMPYPMVTALL</sequence>
<dbReference type="Proteomes" id="UP001163223">
    <property type="component" value="Chromosome"/>
</dbReference>
<dbReference type="EMBL" id="CP113520">
    <property type="protein sequence ID" value="WAJ30643.1"/>
    <property type="molecule type" value="Genomic_DNA"/>
</dbReference>
<keyword evidence="2" id="KW-1185">Reference proteome</keyword>
<protein>
    <submittedName>
        <fullName evidence="1">Tripartite tricarboxylate transporter TctB family protein</fullName>
    </submittedName>
</protein>
<proteinExistence type="predicted"/>
<evidence type="ECO:0000313" key="2">
    <source>
        <dbReference type="Proteomes" id="UP001163223"/>
    </source>
</evidence>
<gene>
    <name evidence="1" type="ORF">OXU80_10735</name>
</gene>